<evidence type="ECO:0000313" key="1">
    <source>
        <dbReference type="EMBL" id="TDB39176.1"/>
    </source>
</evidence>
<dbReference type="PANTHER" id="PTHR32305">
    <property type="match status" value="1"/>
</dbReference>
<feature type="non-terminal residue" evidence="1">
    <location>
        <position position="70"/>
    </location>
</feature>
<dbReference type="Gene3D" id="2.180.10.10">
    <property type="entry name" value="RHS repeat-associated core"/>
    <property type="match status" value="1"/>
</dbReference>
<feature type="non-terminal residue" evidence="1">
    <location>
        <position position="1"/>
    </location>
</feature>
<dbReference type="AlphaFoldDB" id="A0A4R4IJS6"/>
<dbReference type="InterPro" id="IPR031325">
    <property type="entry name" value="RHS_repeat"/>
</dbReference>
<dbReference type="InterPro" id="IPR006530">
    <property type="entry name" value="YD"/>
</dbReference>
<dbReference type="Pfam" id="PF05593">
    <property type="entry name" value="RHS_repeat"/>
    <property type="match status" value="1"/>
</dbReference>
<sequence>AVTNATGETYRYTRDLAGRIISETDFTGRTIQYQYDNAGRRITARYPNRQLLRWCYTPENRLTRQEVWQE</sequence>
<comment type="caution">
    <text evidence="1">The sequence shown here is derived from an EMBL/GenBank/DDBJ whole genome shotgun (WGS) entry which is preliminary data.</text>
</comment>
<dbReference type="RefSeq" id="WP_132356562.1">
    <property type="nucleotide sequence ID" value="NZ_CAWOJO010000266.1"/>
</dbReference>
<evidence type="ECO:0000313" key="2">
    <source>
        <dbReference type="Proteomes" id="UP000295598"/>
    </source>
</evidence>
<dbReference type="Proteomes" id="UP000295598">
    <property type="component" value="Unassembled WGS sequence"/>
</dbReference>
<reference evidence="1 2" key="1">
    <citation type="journal article" date="2019" name="Int. J. Syst. Evol. Microbiol.">
        <title>Photorhabdus khanii subsp. guanajuatensis subsp. nov., isolated from Heterorhabditis atacamensis, and Photorhabdus luminescens subsp. mexicana subsp. nov., isolated from Heterorhabditis mexicana entomopathogenic nematodes.</title>
        <authorList>
            <person name="Machado R.A.R."/>
            <person name="Bruno P."/>
            <person name="Arce C.C.M."/>
            <person name="Liechti N."/>
            <person name="Kohler A."/>
            <person name="Bernal J."/>
            <person name="Bruggmann R."/>
            <person name="Turlings T.C.J."/>
        </authorList>
    </citation>
    <scope>NUCLEOTIDE SEQUENCE [LARGE SCALE GENOMIC DNA]</scope>
    <source>
        <strain evidence="1 2">MEX20-17</strain>
    </source>
</reference>
<proteinExistence type="predicted"/>
<protein>
    <recommendedName>
        <fullName evidence="3">RHS repeat protein</fullName>
    </recommendedName>
</protein>
<organism evidence="1 2">
    <name type="scientific">Photorhabdus khanii subsp. guanajuatensis</name>
    <dbReference type="NCBI Taxonomy" id="2100166"/>
    <lineage>
        <taxon>Bacteria</taxon>
        <taxon>Pseudomonadati</taxon>
        <taxon>Pseudomonadota</taxon>
        <taxon>Gammaproteobacteria</taxon>
        <taxon>Enterobacterales</taxon>
        <taxon>Morganellaceae</taxon>
        <taxon>Photorhabdus</taxon>
    </lineage>
</organism>
<accession>A0A4R4IJS6</accession>
<gene>
    <name evidence="1" type="ORF">C5467_25200</name>
</gene>
<dbReference type="InterPro" id="IPR050708">
    <property type="entry name" value="T6SS_VgrG/RHS"/>
</dbReference>
<dbReference type="PANTHER" id="PTHR32305:SF15">
    <property type="entry name" value="PROTEIN RHSA-RELATED"/>
    <property type="match status" value="1"/>
</dbReference>
<dbReference type="NCBIfam" id="TIGR01643">
    <property type="entry name" value="YD_repeat_2x"/>
    <property type="match status" value="2"/>
</dbReference>
<name>A0A4R4IJS6_9GAMM</name>
<evidence type="ECO:0008006" key="3">
    <source>
        <dbReference type="Google" id="ProtNLM"/>
    </source>
</evidence>
<dbReference type="EMBL" id="PUJY01000266">
    <property type="protein sequence ID" value="TDB39176.1"/>
    <property type="molecule type" value="Genomic_DNA"/>
</dbReference>